<sequence length="279" mass="31805">MKYVFFDIDGTIRGKSREITKRNREAICKLRENGHKAFLCTGRAPVSITQDILDVGFDGVISAAGSFIQIDGKYIYENFLDSKRLQQAIVLFSNAQVGFTLETKDELFQSGYAREYMERRQIKDTQANPELARFFEKRNQAFKPITEYNPGKDKVTKIVFIAYDKYALLDTVPHLSKDFNVVLFSKPEDDFINGEIISKNCTKADAIERVIDYYHASMEDTIAFGDSMNDYQMIEKVNKGIVFEGAKEKLLDISYDTFIDPDQDGIALSLEKLGLIKKG</sequence>
<evidence type="ECO:0000313" key="1">
    <source>
        <dbReference type="EMBL" id="MCB8561890.1"/>
    </source>
</evidence>
<keyword evidence="3" id="KW-1185">Reference proteome</keyword>
<dbReference type="InterPro" id="IPR000150">
    <property type="entry name" value="Cof"/>
</dbReference>
<dbReference type="InterPro" id="IPR036412">
    <property type="entry name" value="HAD-like_sf"/>
</dbReference>
<dbReference type="Proteomes" id="UP001197827">
    <property type="component" value="Unassembled WGS sequence"/>
</dbReference>
<reference evidence="1" key="2">
    <citation type="submission" date="2021-10" db="EMBL/GenBank/DDBJ databases">
        <title>Collection of gut derived symbiotic bacterial strains cultured from healthy donors.</title>
        <authorList>
            <person name="Lin H."/>
            <person name="Littmann E."/>
            <person name="Kohout C."/>
            <person name="Pamer E.G."/>
        </authorList>
    </citation>
    <scope>NUCLEOTIDE SEQUENCE</scope>
    <source>
        <strain evidence="1">DFI.5.2</strain>
    </source>
</reference>
<dbReference type="Proteomes" id="UP000240974">
    <property type="component" value="Unassembled WGS sequence"/>
</dbReference>
<dbReference type="EMBL" id="JAJDKQ010000013">
    <property type="protein sequence ID" value="MCB8561890.1"/>
    <property type="molecule type" value="Genomic_DNA"/>
</dbReference>
<dbReference type="Pfam" id="PF08282">
    <property type="entry name" value="Hydrolase_3"/>
    <property type="match status" value="1"/>
</dbReference>
<gene>
    <name evidence="2" type="ORF">C7U54_01425</name>
    <name evidence="1" type="ORF">LJD74_07725</name>
</gene>
<dbReference type="AlphaFoldDB" id="A0A2T3G7A0"/>
<dbReference type="PANTHER" id="PTHR10000:SF25">
    <property type="entry name" value="PHOSPHATASE YKRA-RELATED"/>
    <property type="match status" value="1"/>
</dbReference>
<dbReference type="Gene3D" id="3.40.50.1000">
    <property type="entry name" value="HAD superfamily/HAD-like"/>
    <property type="match status" value="1"/>
</dbReference>
<dbReference type="NCBIfam" id="TIGR01484">
    <property type="entry name" value="HAD-SF-IIB"/>
    <property type="match status" value="1"/>
</dbReference>
<dbReference type="GO" id="GO:0016791">
    <property type="term" value="F:phosphatase activity"/>
    <property type="evidence" value="ECO:0007669"/>
    <property type="project" value="TreeGrafter"/>
</dbReference>
<name>A0A2T3G7A0_9FIRM</name>
<reference evidence="2 3" key="1">
    <citation type="journal article" date="2019" name="Int. J. Syst. Evol. Microbiol.">
        <title>Faecalibacillus intestinalis gen. nov., sp. nov. and Faecalibacillus faecis sp. nov., isolated from human faeces.</title>
        <authorList>
            <person name="Seo B."/>
            <person name="Jeon K."/>
            <person name="Baek I."/>
            <person name="Lee Y.M."/>
            <person name="Baek K."/>
            <person name="Ko G."/>
        </authorList>
    </citation>
    <scope>NUCLEOTIDE SEQUENCE [LARGE SCALE GENOMIC DNA]</scope>
    <source>
        <strain evidence="2 3">SNUG30099</strain>
    </source>
</reference>
<dbReference type="NCBIfam" id="TIGR00099">
    <property type="entry name" value="Cof-subfamily"/>
    <property type="match status" value="1"/>
</dbReference>
<protein>
    <submittedName>
        <fullName evidence="1 2">Hydrolase</fullName>
    </submittedName>
</protein>
<dbReference type="Gene3D" id="3.30.1240.10">
    <property type="match status" value="1"/>
</dbReference>
<organism evidence="2 3">
    <name type="scientific">Faecalibacillus intestinalis</name>
    <dbReference type="NCBI Taxonomy" id="1982626"/>
    <lineage>
        <taxon>Bacteria</taxon>
        <taxon>Bacillati</taxon>
        <taxon>Bacillota</taxon>
        <taxon>Erysipelotrichia</taxon>
        <taxon>Erysipelotrichales</taxon>
        <taxon>Coprobacillaceae</taxon>
        <taxon>Faecalibacillus</taxon>
    </lineage>
</organism>
<keyword evidence="2" id="KW-0378">Hydrolase</keyword>
<dbReference type="InterPro" id="IPR023214">
    <property type="entry name" value="HAD_sf"/>
</dbReference>
<proteinExistence type="predicted"/>
<dbReference type="RefSeq" id="WP_107029044.1">
    <property type="nucleotide sequence ID" value="NZ_JAJDKQ010000013.1"/>
</dbReference>
<evidence type="ECO:0000313" key="2">
    <source>
        <dbReference type="EMBL" id="PST43399.1"/>
    </source>
</evidence>
<dbReference type="PANTHER" id="PTHR10000">
    <property type="entry name" value="PHOSPHOSERINE PHOSPHATASE"/>
    <property type="match status" value="1"/>
</dbReference>
<evidence type="ECO:0000313" key="3">
    <source>
        <dbReference type="Proteomes" id="UP000240974"/>
    </source>
</evidence>
<comment type="caution">
    <text evidence="2">The sequence shown here is derived from an EMBL/GenBank/DDBJ whole genome shotgun (WGS) entry which is preliminary data.</text>
</comment>
<dbReference type="GO" id="GO:0000287">
    <property type="term" value="F:magnesium ion binding"/>
    <property type="evidence" value="ECO:0007669"/>
    <property type="project" value="TreeGrafter"/>
</dbReference>
<dbReference type="SUPFAM" id="SSF56784">
    <property type="entry name" value="HAD-like"/>
    <property type="match status" value="1"/>
</dbReference>
<dbReference type="EMBL" id="PYLQ01000001">
    <property type="protein sequence ID" value="PST43399.1"/>
    <property type="molecule type" value="Genomic_DNA"/>
</dbReference>
<dbReference type="GO" id="GO:0005829">
    <property type="term" value="C:cytosol"/>
    <property type="evidence" value="ECO:0007669"/>
    <property type="project" value="TreeGrafter"/>
</dbReference>
<dbReference type="InterPro" id="IPR006379">
    <property type="entry name" value="HAD-SF_hydro_IIB"/>
</dbReference>
<accession>A0A2T3G7A0</accession>